<dbReference type="AlphaFoldDB" id="K1WSS5"/>
<dbReference type="InterPro" id="IPR036291">
    <property type="entry name" value="NAD(P)-bd_dom_sf"/>
</dbReference>
<dbReference type="eggNOG" id="KOG1201">
    <property type="taxonomic scope" value="Eukaryota"/>
</dbReference>
<dbReference type="InParanoid" id="K1WSS5"/>
<dbReference type="GO" id="GO:0016020">
    <property type="term" value="C:membrane"/>
    <property type="evidence" value="ECO:0007669"/>
    <property type="project" value="UniProtKB-SubCell"/>
</dbReference>
<evidence type="ECO:0000313" key="15">
    <source>
        <dbReference type="Proteomes" id="UP000006753"/>
    </source>
</evidence>
<sequence length="384" mass="42622">MPLHNGWLPREGFTADPIGRLIKKTALNPAFTLVFLLLARYTKQGSDLSILHETAFSRIRKLFYFGLVRWASNYLDARELDNWTTDRYDWKKEIVLITGGAGGIGGHVVRLLAEKGVKVVVLDVIPMTFDALRLTCTASNVYYYKCDITTPAAISSVANEIRRDVGAPTVVINNAGVARGKNILEASEKEVRFTFDVNTLAHYWMAKEFVPSMVKANHGMIVTVASLAAYMTVPNMTDYAASKAAAHSFHEGLTAELQTRYHAPKVRTVIVNPGYTKTPLFQGYSNDSKFLAPSLEVETVAEAIVQKVLAGHSGQAILPGFGTALTFLRAMPHWFQLRERSKKASIMKKWHGRQVIDLDKWHVEDKEKEGAESASTVLVPPEGQ</sequence>
<dbReference type="KEGG" id="mbe:MBM_01327"/>
<dbReference type="Gene3D" id="3.40.50.720">
    <property type="entry name" value="NAD(P)-binding Rossmann-like Domain"/>
    <property type="match status" value="1"/>
</dbReference>
<evidence type="ECO:0000256" key="11">
    <source>
        <dbReference type="ARBA" id="ARBA00082544"/>
    </source>
</evidence>
<gene>
    <name evidence="14" type="ORF">MBM_01327</name>
</gene>
<dbReference type="PRINTS" id="PR00080">
    <property type="entry name" value="SDRFAMILY"/>
</dbReference>
<evidence type="ECO:0000259" key="13">
    <source>
        <dbReference type="SMART" id="SM00822"/>
    </source>
</evidence>
<evidence type="ECO:0000256" key="5">
    <source>
        <dbReference type="ARBA" id="ARBA00022989"/>
    </source>
</evidence>
<evidence type="ECO:0000256" key="4">
    <source>
        <dbReference type="ARBA" id="ARBA00022857"/>
    </source>
</evidence>
<comment type="function">
    <text evidence="9">Catalyzes the reduction of all-trans-retinal to all-trans-retinol in the presence of NADPH.</text>
</comment>
<proteinExistence type="inferred from homology"/>
<keyword evidence="4" id="KW-0521">NADP</keyword>
<keyword evidence="6" id="KW-0560">Oxidoreductase</keyword>
<evidence type="ECO:0000256" key="10">
    <source>
        <dbReference type="ARBA" id="ARBA00068717"/>
    </source>
</evidence>
<dbReference type="PANTHER" id="PTHR24322:SF736">
    <property type="entry name" value="RETINOL DEHYDROGENASE 10"/>
    <property type="match status" value="1"/>
</dbReference>
<dbReference type="PANTHER" id="PTHR24322">
    <property type="entry name" value="PKSB"/>
    <property type="match status" value="1"/>
</dbReference>
<organism evidence="14 15">
    <name type="scientific">Marssonina brunnea f. sp. multigermtubi (strain MB_m1)</name>
    <name type="common">Marssonina leaf spot fungus</name>
    <dbReference type="NCBI Taxonomy" id="1072389"/>
    <lineage>
        <taxon>Eukaryota</taxon>
        <taxon>Fungi</taxon>
        <taxon>Dikarya</taxon>
        <taxon>Ascomycota</taxon>
        <taxon>Pezizomycotina</taxon>
        <taxon>Leotiomycetes</taxon>
        <taxon>Helotiales</taxon>
        <taxon>Drepanopezizaceae</taxon>
        <taxon>Drepanopeziza</taxon>
    </lineage>
</organism>
<dbReference type="Pfam" id="PF00106">
    <property type="entry name" value="adh_short"/>
    <property type="match status" value="1"/>
</dbReference>
<dbReference type="GO" id="GO:0052650">
    <property type="term" value="F:all-trans-retinol dehydrogenase (NADP+) activity"/>
    <property type="evidence" value="ECO:0007669"/>
    <property type="project" value="UniProtKB-ARBA"/>
</dbReference>
<dbReference type="OrthoDB" id="10253736at2759"/>
<dbReference type="InterPro" id="IPR002347">
    <property type="entry name" value="SDR_fam"/>
</dbReference>
<evidence type="ECO:0000313" key="14">
    <source>
        <dbReference type="EMBL" id="EKD20645.1"/>
    </source>
</evidence>
<evidence type="ECO:0000256" key="1">
    <source>
        <dbReference type="ARBA" id="ARBA00004141"/>
    </source>
</evidence>
<evidence type="ECO:0000256" key="7">
    <source>
        <dbReference type="ARBA" id="ARBA00023098"/>
    </source>
</evidence>
<evidence type="ECO:0000256" key="9">
    <source>
        <dbReference type="ARBA" id="ARBA00059620"/>
    </source>
</evidence>
<dbReference type="PRINTS" id="PR00081">
    <property type="entry name" value="GDHRDH"/>
</dbReference>
<dbReference type="STRING" id="1072389.K1WSS5"/>
<reference evidence="14 15" key="1">
    <citation type="journal article" date="2012" name="BMC Genomics">
        <title>Sequencing the genome of Marssonina brunnea reveals fungus-poplar co-evolution.</title>
        <authorList>
            <person name="Zhu S."/>
            <person name="Cao Y.-Z."/>
            <person name="Jiang C."/>
            <person name="Tan B.-Y."/>
            <person name="Wang Z."/>
            <person name="Feng S."/>
            <person name="Zhang L."/>
            <person name="Su X.-H."/>
            <person name="Brejova B."/>
            <person name="Vinar T."/>
            <person name="Xu M."/>
            <person name="Wang M.-X."/>
            <person name="Zhang S.-G."/>
            <person name="Huang M.-R."/>
            <person name="Wu R."/>
            <person name="Zhou Y."/>
        </authorList>
    </citation>
    <scope>NUCLEOTIDE SEQUENCE [LARGE SCALE GENOMIC DNA]</scope>
    <source>
        <strain evidence="14 15">MB_m1</strain>
    </source>
</reference>
<name>K1WSS5_MARBU</name>
<keyword evidence="8" id="KW-0472">Membrane</keyword>
<keyword evidence="5" id="KW-1133">Transmembrane helix</keyword>
<dbReference type="SUPFAM" id="SSF51735">
    <property type="entry name" value="NAD(P)-binding Rossmann-fold domains"/>
    <property type="match status" value="1"/>
</dbReference>
<dbReference type="InterPro" id="IPR057326">
    <property type="entry name" value="KR_dom"/>
</dbReference>
<comment type="subcellular location">
    <subcellularLocation>
        <location evidence="1">Membrane</location>
        <topology evidence="1">Multi-pass membrane protein</topology>
    </subcellularLocation>
</comment>
<dbReference type="Proteomes" id="UP000006753">
    <property type="component" value="Unassembled WGS sequence"/>
</dbReference>
<evidence type="ECO:0000256" key="2">
    <source>
        <dbReference type="ARBA" id="ARBA00006484"/>
    </source>
</evidence>
<dbReference type="SMART" id="SM00822">
    <property type="entry name" value="PKS_KR"/>
    <property type="match status" value="1"/>
</dbReference>
<feature type="domain" description="Ketoreductase" evidence="13">
    <location>
        <begin position="93"/>
        <end position="276"/>
    </location>
</feature>
<dbReference type="OMA" id="HYWLAQE"/>
<keyword evidence="7" id="KW-0443">Lipid metabolism</keyword>
<evidence type="ECO:0000256" key="8">
    <source>
        <dbReference type="ARBA" id="ARBA00023136"/>
    </source>
</evidence>
<evidence type="ECO:0000256" key="6">
    <source>
        <dbReference type="ARBA" id="ARBA00023002"/>
    </source>
</evidence>
<protein>
    <recommendedName>
        <fullName evidence="10">Short-chain dehydrogenase/reductase 3</fullName>
    </recommendedName>
    <alternativeName>
        <fullName evidence="11">Retinal short-chain dehydrogenase/reductase 1</fullName>
    </alternativeName>
</protein>
<dbReference type="FunCoup" id="K1WSS5">
    <property type="interactions" value="485"/>
</dbReference>
<dbReference type="EMBL" id="JH921429">
    <property type="protein sequence ID" value="EKD20645.1"/>
    <property type="molecule type" value="Genomic_DNA"/>
</dbReference>
<evidence type="ECO:0000256" key="3">
    <source>
        <dbReference type="ARBA" id="ARBA00022692"/>
    </source>
</evidence>
<keyword evidence="15" id="KW-1185">Reference proteome</keyword>
<dbReference type="CDD" id="cd05339">
    <property type="entry name" value="17beta-HSDXI-like_SDR_c"/>
    <property type="match status" value="1"/>
</dbReference>
<keyword evidence="3" id="KW-0812">Transmembrane</keyword>
<evidence type="ECO:0000256" key="12">
    <source>
        <dbReference type="RuleBase" id="RU000363"/>
    </source>
</evidence>
<accession>K1WSS5</accession>
<dbReference type="HOGENOM" id="CLU_010194_5_0_1"/>
<dbReference type="FunFam" id="3.40.50.720:FF:000131">
    <property type="entry name" value="Short-chain dehydrogenase/reductase 3"/>
    <property type="match status" value="1"/>
</dbReference>
<comment type="similarity">
    <text evidence="2 12">Belongs to the short-chain dehydrogenases/reductases (SDR) family.</text>
</comment>